<name>A0A0K1PBS8_9BACT</name>
<evidence type="ECO:0000313" key="1">
    <source>
        <dbReference type="EMBL" id="AKU90980.1"/>
    </source>
</evidence>
<dbReference type="KEGG" id="vin:AKJ08_1367"/>
<dbReference type="OrthoDB" id="5519784at2"/>
<dbReference type="Pfam" id="PF18993">
    <property type="entry name" value="Rv0078B"/>
    <property type="match status" value="1"/>
</dbReference>
<dbReference type="RefSeq" id="WP_050725359.1">
    <property type="nucleotide sequence ID" value="NZ_CP012332.1"/>
</dbReference>
<dbReference type="AlphaFoldDB" id="A0A0K1PBS8"/>
<proteinExistence type="predicted"/>
<dbReference type="STRING" id="1391653.AKJ08_1367"/>
<reference evidence="1 2" key="1">
    <citation type="submission" date="2015-08" db="EMBL/GenBank/DDBJ databases">
        <authorList>
            <person name="Babu N.S."/>
            <person name="Beckwith C.J."/>
            <person name="Beseler K.G."/>
            <person name="Brison A."/>
            <person name="Carone J.V."/>
            <person name="Caskin T.P."/>
            <person name="Diamond M."/>
            <person name="Durham M.E."/>
            <person name="Foxe J.M."/>
            <person name="Go M."/>
            <person name="Henderson B.A."/>
            <person name="Jones I.B."/>
            <person name="McGettigan J.A."/>
            <person name="Micheletti S.J."/>
            <person name="Nasrallah M.E."/>
            <person name="Ortiz D."/>
            <person name="Piller C.R."/>
            <person name="Privatt S.R."/>
            <person name="Schneider S.L."/>
            <person name="Sharp S."/>
            <person name="Smith T.C."/>
            <person name="Stanton J.D."/>
            <person name="Ullery H.E."/>
            <person name="Wilson R.J."/>
            <person name="Serrano M.G."/>
            <person name="Buck G."/>
            <person name="Lee V."/>
            <person name="Wang Y."/>
            <person name="Carvalho R."/>
            <person name="Voegtly L."/>
            <person name="Shi R."/>
            <person name="Duckworth R."/>
            <person name="Johnson A."/>
            <person name="Loviza R."/>
            <person name="Walstead R."/>
            <person name="Shah Z."/>
            <person name="Kiflezghi M."/>
            <person name="Wade K."/>
            <person name="Ball S.L."/>
            <person name="Bradley K.W."/>
            <person name="Asai D.J."/>
            <person name="Bowman C.A."/>
            <person name="Russell D.A."/>
            <person name="Pope W.H."/>
            <person name="Jacobs-Sera D."/>
            <person name="Hendrix R.W."/>
            <person name="Hatfull G.F."/>
        </authorList>
    </citation>
    <scope>NUCLEOTIDE SEQUENCE [LARGE SCALE GENOMIC DNA]</scope>
    <source>
        <strain evidence="1 2">DSM 27710</strain>
    </source>
</reference>
<protein>
    <submittedName>
        <fullName evidence="1">Uncharacterized protein</fullName>
    </submittedName>
</protein>
<dbReference type="InterPro" id="IPR044054">
    <property type="entry name" value="Rv0078B"/>
</dbReference>
<dbReference type="EMBL" id="CP012332">
    <property type="protein sequence ID" value="AKU90980.1"/>
    <property type="molecule type" value="Genomic_DNA"/>
</dbReference>
<gene>
    <name evidence="1" type="ORF">AKJ08_1367</name>
</gene>
<sequence>MMEQDTRPEARRRYVELLRSKSEVERLEAAASLTSAAREMTRLGIRARHPNASDVELRERFMEVVYGVRSRSRESGG</sequence>
<evidence type="ECO:0000313" key="2">
    <source>
        <dbReference type="Proteomes" id="UP000055590"/>
    </source>
</evidence>
<keyword evidence="2" id="KW-1185">Reference proteome</keyword>
<organism evidence="1 2">
    <name type="scientific">Vulgatibacter incomptus</name>
    <dbReference type="NCBI Taxonomy" id="1391653"/>
    <lineage>
        <taxon>Bacteria</taxon>
        <taxon>Pseudomonadati</taxon>
        <taxon>Myxococcota</taxon>
        <taxon>Myxococcia</taxon>
        <taxon>Myxococcales</taxon>
        <taxon>Cystobacterineae</taxon>
        <taxon>Vulgatibacteraceae</taxon>
        <taxon>Vulgatibacter</taxon>
    </lineage>
</organism>
<accession>A0A0K1PBS8</accession>
<dbReference type="Proteomes" id="UP000055590">
    <property type="component" value="Chromosome"/>
</dbReference>